<proteinExistence type="predicted"/>
<dbReference type="PROSITE" id="PS00409">
    <property type="entry name" value="PROKAR_NTER_METHYL"/>
    <property type="match status" value="1"/>
</dbReference>
<name>A0A1H9Y4R3_9FIRM</name>
<dbReference type="Pfam" id="PF07963">
    <property type="entry name" value="N_methyl"/>
    <property type="match status" value="1"/>
</dbReference>
<organism evidence="2 3">
    <name type="scientific">Anaerobranca gottschalkii DSM 13577</name>
    <dbReference type="NCBI Taxonomy" id="1120990"/>
    <lineage>
        <taxon>Bacteria</taxon>
        <taxon>Bacillati</taxon>
        <taxon>Bacillota</taxon>
        <taxon>Clostridia</taxon>
        <taxon>Eubacteriales</taxon>
        <taxon>Proteinivoracaceae</taxon>
        <taxon>Anaerobranca</taxon>
    </lineage>
</organism>
<evidence type="ECO:0000313" key="3">
    <source>
        <dbReference type="Proteomes" id="UP000243819"/>
    </source>
</evidence>
<keyword evidence="1" id="KW-0472">Membrane</keyword>
<evidence type="ECO:0000313" key="2">
    <source>
        <dbReference type="EMBL" id="SES63354.1"/>
    </source>
</evidence>
<dbReference type="Proteomes" id="UP000243819">
    <property type="component" value="Unassembled WGS sequence"/>
</dbReference>
<evidence type="ECO:0000256" key="1">
    <source>
        <dbReference type="SAM" id="Phobius"/>
    </source>
</evidence>
<dbReference type="NCBIfam" id="TIGR02532">
    <property type="entry name" value="IV_pilin_GFxxxE"/>
    <property type="match status" value="1"/>
</dbReference>
<dbReference type="RefSeq" id="WP_177159624.1">
    <property type="nucleotide sequence ID" value="NZ_FOIF01000001.1"/>
</dbReference>
<gene>
    <name evidence="2" type="ORF">SAMN03080614_1001137</name>
</gene>
<sequence>MGKKGFTLLEVIIAILILSIVILAAIPAFYSQLITLQEGKTLTEKAFEIQGEIEREITEIKRRTLEENPSLEKEEIELFGKKVSLSKGEVNLKNNSSITFYISRQLTLRRKKNPPVAKGVNIQISTDPNNFTADIDKNPLIEGFYQVEEGDNPYYLSLYQWYVSREGIVDPQFPQDYTLVSTGKIFSNYKNYPNRFAIFTVVPVDAFGLRGREISSQTIYIRGNDWKDGHFPWVDLNGNGVYDEGTDVRLNLEQLYDLDTARGIYDEDLNLIPLEGGSLYFPRNIQLELTGDQRINWNVCKSIHFAGKIVGLNSTDITINSREGSITFHERIGEDIAIKTEGDVIITTEGRGNINIQKNNGINGGGRLTLAPKGRINIWETQIIASDIILDTQRDNFLAGNRTIALTDSHLLLKHKANHSGNILIKTSHDFIMERGSIREIGGNGKLILQVLGDIKLPPIVDIDIY</sequence>
<accession>A0A1H9Y4R3</accession>
<keyword evidence="3" id="KW-1185">Reference proteome</keyword>
<dbReference type="STRING" id="1120990.SAMN03080614_1001137"/>
<dbReference type="AlphaFoldDB" id="A0A1H9Y4R3"/>
<dbReference type="InterPro" id="IPR012902">
    <property type="entry name" value="N_methyl_site"/>
</dbReference>
<reference evidence="3" key="1">
    <citation type="submission" date="2016-10" db="EMBL/GenBank/DDBJ databases">
        <authorList>
            <person name="Varghese N."/>
            <person name="Submissions S."/>
        </authorList>
    </citation>
    <scope>NUCLEOTIDE SEQUENCE [LARGE SCALE GENOMIC DNA]</scope>
    <source>
        <strain evidence="3">DSM 13577</strain>
    </source>
</reference>
<protein>
    <submittedName>
        <fullName evidence="2">Prepilin-type N-terminal cleavage/methylation domain-containing protein</fullName>
    </submittedName>
</protein>
<dbReference type="EMBL" id="FOIF01000001">
    <property type="protein sequence ID" value="SES63354.1"/>
    <property type="molecule type" value="Genomic_DNA"/>
</dbReference>
<feature type="transmembrane region" description="Helical" evidence="1">
    <location>
        <begin position="7"/>
        <end position="30"/>
    </location>
</feature>
<keyword evidence="1" id="KW-0812">Transmembrane</keyword>
<keyword evidence="1" id="KW-1133">Transmembrane helix</keyword>